<evidence type="ECO:0000256" key="6">
    <source>
        <dbReference type="SAM" id="Phobius"/>
    </source>
</evidence>
<evidence type="ECO:0000256" key="1">
    <source>
        <dbReference type="ARBA" id="ARBA00004167"/>
    </source>
</evidence>
<dbReference type="Proteomes" id="UP000250174">
    <property type="component" value="Unassembled WGS sequence"/>
</dbReference>
<evidence type="ECO:0000313" key="7">
    <source>
        <dbReference type="EMBL" id="RAS72736.1"/>
    </source>
</evidence>
<comment type="similarity">
    <text evidence="2">Belongs to the SscA family.</text>
</comment>
<evidence type="ECO:0000256" key="4">
    <source>
        <dbReference type="ARBA" id="ARBA00022989"/>
    </source>
</evidence>
<evidence type="ECO:0008006" key="9">
    <source>
        <dbReference type="Google" id="ProtNLM"/>
    </source>
</evidence>
<name>A0AAX1Q3I3_9BACI</name>
<dbReference type="EMBL" id="LVYK01000058">
    <property type="protein sequence ID" value="RAS72736.1"/>
    <property type="molecule type" value="Genomic_DNA"/>
</dbReference>
<comment type="subcellular location">
    <subcellularLocation>
        <location evidence="1">Membrane</location>
        <topology evidence="1">Single-pass membrane protein</topology>
    </subcellularLocation>
</comment>
<dbReference type="AlphaFoldDB" id="A0AAX1Q3I3"/>
<keyword evidence="3 6" id="KW-0812">Transmembrane</keyword>
<protein>
    <recommendedName>
        <fullName evidence="9">YjcZ family sporulation protein</fullName>
    </recommendedName>
</protein>
<evidence type="ECO:0000256" key="5">
    <source>
        <dbReference type="ARBA" id="ARBA00023136"/>
    </source>
</evidence>
<reference evidence="7 8" key="1">
    <citation type="submission" date="2016-03" db="EMBL/GenBank/DDBJ databases">
        <title>Comparison of Bacillus endophyticus and B. anthracis characteristics using whole genome sequence analysis and microbiological techniques.</title>
        <authorList>
            <person name="Lekota K.E."/>
            <person name="Mafofo J."/>
            <person name="Rees J."/>
            <person name="Muchadeyi F.C."/>
            <person name="Madoroba E."/>
            <person name="Van Heerden H."/>
        </authorList>
    </citation>
    <scope>NUCLEOTIDE SEQUENCE [LARGE SCALE GENOMIC DNA]</scope>
    <source>
        <strain evidence="7 8">3631_10C</strain>
    </source>
</reference>
<organism evidence="7 8">
    <name type="scientific">Priestia endophytica</name>
    <dbReference type="NCBI Taxonomy" id="135735"/>
    <lineage>
        <taxon>Bacteria</taxon>
        <taxon>Bacillati</taxon>
        <taxon>Bacillota</taxon>
        <taxon>Bacilli</taxon>
        <taxon>Bacillales</taxon>
        <taxon>Bacillaceae</taxon>
        <taxon>Priestia</taxon>
    </lineage>
</organism>
<dbReference type="NCBIfam" id="TIGR01732">
    <property type="entry name" value="tiny_TM_bacill"/>
    <property type="match status" value="1"/>
</dbReference>
<feature type="transmembrane region" description="Helical" evidence="6">
    <location>
        <begin position="44"/>
        <end position="65"/>
    </location>
</feature>
<dbReference type="InterPro" id="IPR010070">
    <property type="entry name" value="YjcZ-like"/>
</dbReference>
<accession>A0AAX1Q3I3</accession>
<evidence type="ECO:0000256" key="3">
    <source>
        <dbReference type="ARBA" id="ARBA00022692"/>
    </source>
</evidence>
<dbReference type="Pfam" id="PF09680">
    <property type="entry name" value="YjcZ_2"/>
    <property type="match status" value="1"/>
</dbReference>
<sequence length="67" mass="7060">MYNNANLPFTSGENAPFSPGISPGYSAPGYGYGCDVHHGRCDNFAIIVVLFILLIIIGACAFSGYKG</sequence>
<comment type="caution">
    <text evidence="7">The sequence shown here is derived from an EMBL/GenBank/DDBJ whole genome shotgun (WGS) entry which is preliminary data.</text>
</comment>
<proteinExistence type="inferred from homology"/>
<dbReference type="GO" id="GO:0016020">
    <property type="term" value="C:membrane"/>
    <property type="evidence" value="ECO:0007669"/>
    <property type="project" value="UniProtKB-SubCell"/>
</dbReference>
<gene>
    <name evidence="7" type="ORF">A3864_21575</name>
</gene>
<keyword evidence="5 6" id="KW-0472">Membrane</keyword>
<evidence type="ECO:0000313" key="8">
    <source>
        <dbReference type="Proteomes" id="UP000250174"/>
    </source>
</evidence>
<evidence type="ECO:0000256" key="2">
    <source>
        <dbReference type="ARBA" id="ARBA00010221"/>
    </source>
</evidence>
<keyword evidence="4 6" id="KW-1133">Transmembrane helix</keyword>